<keyword evidence="3" id="KW-1185">Reference proteome</keyword>
<dbReference type="Proteomes" id="UP000887159">
    <property type="component" value="Unassembled WGS sequence"/>
</dbReference>
<evidence type="ECO:0000313" key="3">
    <source>
        <dbReference type="Proteomes" id="UP000887159"/>
    </source>
</evidence>
<comment type="caution">
    <text evidence="2">The sequence shown here is derived from an EMBL/GenBank/DDBJ whole genome shotgun (WGS) entry which is preliminary data.</text>
</comment>
<feature type="compositionally biased region" description="Basic and acidic residues" evidence="1">
    <location>
        <begin position="18"/>
        <end position="33"/>
    </location>
</feature>
<accession>A0A8X6W1Y4</accession>
<dbReference type="EMBL" id="BMAU01021377">
    <property type="protein sequence ID" value="GFY26797.1"/>
    <property type="molecule type" value="Genomic_DNA"/>
</dbReference>
<name>A0A8X6W1Y4_TRICX</name>
<organism evidence="2 3">
    <name type="scientific">Trichonephila clavipes</name>
    <name type="common">Golden silk orbweaver</name>
    <name type="synonym">Nephila clavipes</name>
    <dbReference type="NCBI Taxonomy" id="2585209"/>
    <lineage>
        <taxon>Eukaryota</taxon>
        <taxon>Metazoa</taxon>
        <taxon>Ecdysozoa</taxon>
        <taxon>Arthropoda</taxon>
        <taxon>Chelicerata</taxon>
        <taxon>Arachnida</taxon>
        <taxon>Araneae</taxon>
        <taxon>Araneomorphae</taxon>
        <taxon>Entelegynae</taxon>
        <taxon>Araneoidea</taxon>
        <taxon>Nephilidae</taxon>
        <taxon>Trichonephila</taxon>
    </lineage>
</organism>
<feature type="region of interest" description="Disordered" evidence="1">
    <location>
        <begin position="1"/>
        <end position="45"/>
    </location>
</feature>
<dbReference type="AlphaFoldDB" id="A0A8X6W1Y4"/>
<gene>
    <name evidence="2" type="ORF">TNCV_4375431</name>
</gene>
<evidence type="ECO:0000256" key="1">
    <source>
        <dbReference type="SAM" id="MobiDB-lite"/>
    </source>
</evidence>
<protein>
    <submittedName>
        <fullName evidence="2">Uncharacterized protein</fullName>
    </submittedName>
</protein>
<evidence type="ECO:0000313" key="2">
    <source>
        <dbReference type="EMBL" id="GFY26797.1"/>
    </source>
</evidence>
<reference evidence="2" key="1">
    <citation type="submission" date="2020-08" db="EMBL/GenBank/DDBJ databases">
        <title>Multicomponent nature underlies the extraordinary mechanical properties of spider dragline silk.</title>
        <authorList>
            <person name="Kono N."/>
            <person name="Nakamura H."/>
            <person name="Mori M."/>
            <person name="Yoshida Y."/>
            <person name="Ohtoshi R."/>
            <person name="Malay A.D."/>
            <person name="Moran D.A.P."/>
            <person name="Tomita M."/>
            <person name="Numata K."/>
            <person name="Arakawa K."/>
        </authorList>
    </citation>
    <scope>NUCLEOTIDE SEQUENCE</scope>
</reference>
<proteinExistence type="predicted"/>
<sequence length="88" mass="10120">MEDDFCKNPPFIKRKGRKVDGNRARNYEPRSNNEESTELSSPSLNYHRTPTRAILFSTGLTCMSSSTRRVFKGTETQTCDMLVRNDNN</sequence>